<organism evidence="1 2">
    <name type="scientific">Acrasis kona</name>
    <dbReference type="NCBI Taxonomy" id="1008807"/>
    <lineage>
        <taxon>Eukaryota</taxon>
        <taxon>Discoba</taxon>
        <taxon>Heterolobosea</taxon>
        <taxon>Tetramitia</taxon>
        <taxon>Eutetramitia</taxon>
        <taxon>Acrasidae</taxon>
        <taxon>Acrasis</taxon>
    </lineage>
</organism>
<protein>
    <submittedName>
        <fullName evidence="1">Uncharacterized protein</fullName>
    </submittedName>
</protein>
<accession>A0AAW2YIE6</accession>
<comment type="caution">
    <text evidence="1">The sequence shown here is derived from an EMBL/GenBank/DDBJ whole genome shotgun (WGS) entry which is preliminary data.</text>
</comment>
<proteinExistence type="predicted"/>
<name>A0AAW2YIE6_9EUKA</name>
<keyword evidence="2" id="KW-1185">Reference proteome</keyword>
<dbReference type="EMBL" id="JAOPGA020000127">
    <property type="protein sequence ID" value="KAL0476987.1"/>
    <property type="molecule type" value="Genomic_DNA"/>
</dbReference>
<dbReference type="AlphaFoldDB" id="A0AAW2YIE6"/>
<gene>
    <name evidence="1" type="ORF">AKO1_006360</name>
</gene>
<evidence type="ECO:0000313" key="2">
    <source>
        <dbReference type="Proteomes" id="UP001431209"/>
    </source>
</evidence>
<dbReference type="Proteomes" id="UP001431209">
    <property type="component" value="Unassembled WGS sequence"/>
</dbReference>
<reference evidence="1 2" key="1">
    <citation type="submission" date="2024-03" db="EMBL/GenBank/DDBJ databases">
        <title>The Acrasis kona genome and developmental transcriptomes reveal deep origins of eukaryotic multicellular pathways.</title>
        <authorList>
            <person name="Sheikh S."/>
            <person name="Fu C.-J."/>
            <person name="Brown M.W."/>
            <person name="Baldauf S.L."/>
        </authorList>
    </citation>
    <scope>NUCLEOTIDE SEQUENCE [LARGE SCALE GENOMIC DNA]</scope>
    <source>
        <strain evidence="1 2">ATCC MYA-3509</strain>
    </source>
</reference>
<evidence type="ECO:0000313" key="1">
    <source>
        <dbReference type="EMBL" id="KAL0476987.1"/>
    </source>
</evidence>
<sequence>MTIINQVELVKRDRTTFKVNDYVMFSNDLNSFGRITNIELWNIGGKSIPIAFIDKFFVHDCVSDDLCPRVNTLRVVDQTHAHINDLVPILIAEKNQEQRVCIFY</sequence>